<dbReference type="EMBL" id="FUYG01000007">
    <property type="protein sequence ID" value="SKA99257.1"/>
    <property type="molecule type" value="Genomic_DNA"/>
</dbReference>
<accession>A0A1T4YBP6</accession>
<protein>
    <submittedName>
        <fullName evidence="1">Uncharacterized protein</fullName>
    </submittedName>
</protein>
<sequence length="167" mass="18077">MTPFTRLGDVTVALFESAEADVLIRLATEVQELLAQADDVEPHSPGSRAIDRLLPAGYGDEGELDAEFRRFTSKDLIDRKVHNAQSVIDALSPADGSAGPVSLDAAAVQAWLRCLTDVRLAIAAGLGIEHDDDEPQLAGPDRYLLEVYRWVAFVQESLVGTLEADFS</sequence>
<evidence type="ECO:0000313" key="2">
    <source>
        <dbReference type="Proteomes" id="UP000189735"/>
    </source>
</evidence>
<organism evidence="1 2">
    <name type="scientific">Agreia bicolorata</name>
    <dbReference type="NCBI Taxonomy" id="110935"/>
    <lineage>
        <taxon>Bacteria</taxon>
        <taxon>Bacillati</taxon>
        <taxon>Actinomycetota</taxon>
        <taxon>Actinomycetes</taxon>
        <taxon>Micrococcales</taxon>
        <taxon>Microbacteriaceae</taxon>
        <taxon>Agreia</taxon>
    </lineage>
</organism>
<proteinExistence type="predicted"/>
<dbReference type="InterPro" id="IPR018561">
    <property type="entry name" value="AosR"/>
</dbReference>
<reference evidence="2" key="1">
    <citation type="submission" date="2017-02" db="EMBL/GenBank/DDBJ databases">
        <authorList>
            <person name="Varghese N."/>
            <person name="Submissions S."/>
        </authorList>
    </citation>
    <scope>NUCLEOTIDE SEQUENCE [LARGE SCALE GENOMIC DNA]</scope>
    <source>
        <strain evidence="2">VKM Ac-2052</strain>
    </source>
</reference>
<dbReference type="AlphaFoldDB" id="A0A1T4YBP6"/>
<gene>
    <name evidence="1" type="ORF">SAMN06295879_2737</name>
</gene>
<evidence type="ECO:0000313" key="1">
    <source>
        <dbReference type="EMBL" id="SKA99257.1"/>
    </source>
</evidence>
<dbReference type="Proteomes" id="UP000189735">
    <property type="component" value="Unassembled WGS sequence"/>
</dbReference>
<dbReference type="Pfam" id="PF09438">
    <property type="entry name" value="DUF2017"/>
    <property type="match status" value="1"/>
</dbReference>
<name>A0A1T4YBP6_9MICO</name>
<dbReference type="RefSeq" id="WP_176141298.1">
    <property type="nucleotide sequence ID" value="NZ_FUYG01000007.1"/>
</dbReference>